<evidence type="ECO:0000313" key="2">
    <source>
        <dbReference type="Proteomes" id="UP000004827"/>
    </source>
</evidence>
<dbReference type="Proteomes" id="UP000004827">
    <property type="component" value="Unassembled WGS sequence"/>
</dbReference>
<gene>
    <name evidence="1" type="ORF">VMB_23310</name>
</gene>
<evidence type="ECO:0000313" key="1">
    <source>
        <dbReference type="EMBL" id="EEW06438.1"/>
    </source>
</evidence>
<dbReference type="AlphaFoldDB" id="D2YFN4"/>
<reference evidence="1 2" key="1">
    <citation type="journal article" date="2009" name="BMC Evol. Biol.">
        <title>Genomic taxonomy of Vibrios.</title>
        <authorList>
            <person name="Thompson C.C."/>
            <person name="Vicente A.C."/>
            <person name="Souza R.C."/>
            <person name="Vasconcelos A.T."/>
            <person name="Vesth T."/>
            <person name="Alves N.Jr."/>
            <person name="Ussery D.W."/>
            <person name="Iida T."/>
            <person name="Thompson F.L."/>
        </authorList>
    </citation>
    <scope>NUCLEOTIDE SEQUENCE [LARGE SCALE GENOMIC DNA]</scope>
    <source>
        <strain evidence="1 2">VM603</strain>
    </source>
</reference>
<sequence length="107" mass="10912">MNVNLTPPVEPGKVASVSKSGAVSAEAAETESSGGFFAQLHALIFGDKTASDSAASPESEAEIVADVLMNSEGESTSVTDSDDVEIRAASSDLLSEEGGKSQVHQQN</sequence>
<comment type="caution">
    <text evidence="1">The sequence shown here is derived from an EMBL/GenBank/DDBJ whole genome shotgun (WGS) entry which is preliminary data.</text>
</comment>
<organism evidence="1 2">
    <name type="scientific">Vibrio mimicus VM603</name>
    <dbReference type="NCBI Taxonomy" id="671074"/>
    <lineage>
        <taxon>Bacteria</taxon>
        <taxon>Pseudomonadati</taxon>
        <taxon>Pseudomonadota</taxon>
        <taxon>Gammaproteobacteria</taxon>
        <taxon>Vibrionales</taxon>
        <taxon>Vibrionaceae</taxon>
        <taxon>Vibrio</taxon>
    </lineage>
</organism>
<name>D2YFN4_VIBMI</name>
<protein>
    <submittedName>
        <fullName evidence="1">Uncharacterized protein</fullName>
    </submittedName>
</protein>
<dbReference type="EMBL" id="ACYU01000119">
    <property type="protein sequence ID" value="EEW06438.1"/>
    <property type="molecule type" value="Genomic_DNA"/>
</dbReference>
<accession>D2YFN4</accession>
<proteinExistence type="predicted"/>